<dbReference type="Proteomes" id="UP001217838">
    <property type="component" value="Unassembled WGS sequence"/>
</dbReference>
<name>A0ABT5BAY4_9BACT</name>
<gene>
    <name evidence="1" type="ORF">POL58_20425</name>
</gene>
<organism evidence="1 2">
    <name type="scientific">Nannocystis radixulma</name>
    <dbReference type="NCBI Taxonomy" id="2995305"/>
    <lineage>
        <taxon>Bacteria</taxon>
        <taxon>Pseudomonadati</taxon>
        <taxon>Myxococcota</taxon>
        <taxon>Polyangia</taxon>
        <taxon>Nannocystales</taxon>
        <taxon>Nannocystaceae</taxon>
        <taxon>Nannocystis</taxon>
    </lineage>
</organism>
<evidence type="ECO:0000313" key="1">
    <source>
        <dbReference type="EMBL" id="MDC0670131.1"/>
    </source>
</evidence>
<dbReference type="RefSeq" id="WP_271999946.1">
    <property type="nucleotide sequence ID" value="NZ_JAQNDN010000010.1"/>
</dbReference>
<reference evidence="1 2" key="1">
    <citation type="submission" date="2022-11" db="EMBL/GenBank/DDBJ databases">
        <title>Minimal conservation of predation-associated metabolite biosynthetic gene clusters underscores biosynthetic potential of Myxococcota including descriptions for ten novel species: Archangium lansinium sp. nov., Myxococcus landrumus sp. nov., Nannocystis bai.</title>
        <authorList>
            <person name="Ahearne A."/>
            <person name="Stevens C."/>
            <person name="Dowd S."/>
        </authorList>
    </citation>
    <scope>NUCLEOTIDE SEQUENCE [LARGE SCALE GENOMIC DNA]</scope>
    <source>
        <strain evidence="1 2">NCELM</strain>
    </source>
</reference>
<protein>
    <submittedName>
        <fullName evidence="1">Uncharacterized protein</fullName>
    </submittedName>
</protein>
<proteinExistence type="predicted"/>
<sequence length="149" mass="15401">MQFAIVFVAPAGCDPGTLDPIVTADRAGLTCLDIAVPQCVPICDPVVQDCSPGETCSFFGSGFGCWDTIEEPRALFEACEFANACEPGLACVVSEVATECPPDSSGCCTPYCDLDGPDLCPGTGRQCVPFFSPGEAPPGLKHLGICGFP</sequence>
<evidence type="ECO:0000313" key="2">
    <source>
        <dbReference type="Proteomes" id="UP001217838"/>
    </source>
</evidence>
<keyword evidence="2" id="KW-1185">Reference proteome</keyword>
<accession>A0ABT5BAY4</accession>
<dbReference type="EMBL" id="JAQNDN010000010">
    <property type="protein sequence ID" value="MDC0670131.1"/>
    <property type="molecule type" value="Genomic_DNA"/>
</dbReference>
<comment type="caution">
    <text evidence="1">The sequence shown here is derived from an EMBL/GenBank/DDBJ whole genome shotgun (WGS) entry which is preliminary data.</text>
</comment>